<dbReference type="InterPro" id="IPR027246">
    <property type="entry name" value="Porin_Euk/Tom40"/>
</dbReference>
<dbReference type="InterPro" id="IPR023614">
    <property type="entry name" value="Porin_dom_sf"/>
</dbReference>
<evidence type="ECO:0000313" key="10">
    <source>
        <dbReference type="EnsemblMetazoa" id="CLYHEMP004805.1"/>
    </source>
</evidence>
<evidence type="ECO:0000256" key="9">
    <source>
        <dbReference type="ARBA" id="ARBA00023136"/>
    </source>
</evidence>
<keyword evidence="11" id="KW-1185">Reference proteome</keyword>
<evidence type="ECO:0000256" key="7">
    <source>
        <dbReference type="ARBA" id="ARBA00022927"/>
    </source>
</evidence>
<name>A0A7M5U1B5_9CNID</name>
<keyword evidence="8" id="KW-0496">Mitochondrion</keyword>
<evidence type="ECO:0000256" key="6">
    <source>
        <dbReference type="ARBA" id="ARBA00022787"/>
    </source>
</evidence>
<keyword evidence="6" id="KW-1000">Mitochondrion outer membrane</keyword>
<reference evidence="10" key="1">
    <citation type="submission" date="2021-01" db="UniProtKB">
        <authorList>
            <consortium name="EnsemblMetazoa"/>
        </authorList>
    </citation>
    <scope>IDENTIFICATION</scope>
</reference>
<protein>
    <submittedName>
        <fullName evidence="10">Uncharacterized protein</fullName>
    </submittedName>
</protein>
<dbReference type="GO" id="GO:0008320">
    <property type="term" value="F:protein transmembrane transporter activity"/>
    <property type="evidence" value="ECO:0007669"/>
    <property type="project" value="InterPro"/>
</dbReference>
<evidence type="ECO:0000256" key="4">
    <source>
        <dbReference type="ARBA" id="ARBA00022452"/>
    </source>
</evidence>
<evidence type="ECO:0000256" key="2">
    <source>
        <dbReference type="ARBA" id="ARBA00010510"/>
    </source>
</evidence>
<dbReference type="OrthoDB" id="19656at2759"/>
<dbReference type="PANTHER" id="PTHR10802">
    <property type="entry name" value="MITOCHONDRIAL IMPORT RECEPTOR SUBUNIT TOM40"/>
    <property type="match status" value="1"/>
</dbReference>
<proteinExistence type="inferred from homology"/>
<organism evidence="10 11">
    <name type="scientific">Clytia hemisphaerica</name>
    <dbReference type="NCBI Taxonomy" id="252671"/>
    <lineage>
        <taxon>Eukaryota</taxon>
        <taxon>Metazoa</taxon>
        <taxon>Cnidaria</taxon>
        <taxon>Hydrozoa</taxon>
        <taxon>Hydroidolina</taxon>
        <taxon>Leptothecata</taxon>
        <taxon>Obeliida</taxon>
        <taxon>Clytiidae</taxon>
        <taxon>Clytia</taxon>
    </lineage>
</organism>
<keyword evidence="9" id="KW-0472">Membrane</keyword>
<dbReference type="RefSeq" id="XP_066933236.1">
    <property type="nucleotide sequence ID" value="XM_067077135.1"/>
</dbReference>
<keyword evidence="7" id="KW-0653">Protein transport</keyword>
<dbReference type="Pfam" id="PF01459">
    <property type="entry name" value="Porin_3"/>
    <property type="match status" value="1"/>
</dbReference>
<evidence type="ECO:0000256" key="5">
    <source>
        <dbReference type="ARBA" id="ARBA00022692"/>
    </source>
</evidence>
<comment type="similarity">
    <text evidence="2">Belongs to the Tom40 family.</text>
</comment>
<dbReference type="AlphaFoldDB" id="A0A7M5U1B5"/>
<comment type="subcellular location">
    <subcellularLocation>
        <location evidence="1">Mitochondrion outer membrane</location>
        <topology evidence="1">Multi-pass membrane protein</topology>
    </subcellularLocation>
</comment>
<dbReference type="Proteomes" id="UP000594262">
    <property type="component" value="Unplaced"/>
</dbReference>
<dbReference type="Gene3D" id="2.40.160.10">
    <property type="entry name" value="Porin"/>
    <property type="match status" value="1"/>
</dbReference>
<accession>A0A7M5U1B5</accession>
<keyword evidence="4" id="KW-1134">Transmembrane beta strand</keyword>
<evidence type="ECO:0000256" key="3">
    <source>
        <dbReference type="ARBA" id="ARBA00022448"/>
    </source>
</evidence>
<dbReference type="GO" id="GO:0005741">
    <property type="term" value="C:mitochondrial outer membrane"/>
    <property type="evidence" value="ECO:0007669"/>
    <property type="project" value="UniProtKB-SubCell"/>
</dbReference>
<evidence type="ECO:0000256" key="1">
    <source>
        <dbReference type="ARBA" id="ARBA00004374"/>
    </source>
</evidence>
<dbReference type="GO" id="GO:0030150">
    <property type="term" value="P:protein import into mitochondrial matrix"/>
    <property type="evidence" value="ECO:0007669"/>
    <property type="project" value="InterPro"/>
</dbReference>
<dbReference type="EnsemblMetazoa" id="CLYHEMT004805.1">
    <property type="protein sequence ID" value="CLYHEMP004805.1"/>
    <property type="gene ID" value="CLYHEMG004805"/>
</dbReference>
<evidence type="ECO:0000256" key="8">
    <source>
        <dbReference type="ARBA" id="ARBA00023128"/>
    </source>
</evidence>
<dbReference type="InterPro" id="IPR037930">
    <property type="entry name" value="Tom40"/>
</dbReference>
<dbReference type="GeneID" id="136820899"/>
<keyword evidence="3" id="KW-0813">Transport</keyword>
<sequence length="321" mass="35093">MGNTYTLYAAEGMAPPPVDPAPQSPPTSQSILTAVSNNPGVFEDLHKKCKELFPVPFDGFRLAINKGLSNHFQVSHTLNLTSAPQGSSYHFGATYVGGSQTSPSEAYPVILGDIDNSGSLSAQIIHQFSQRIKGKCVVQSQKQELAMVQFDADYRGDDFTATCTLGNIDVINESGIIVGHYLQRLTKSLDLGAEILYHYGQGQESATLSVAGKYTQEKWIGAAQINPGGWHVSYYHKANDNIQVGVDYEYSSRMQDSCVSLGYQVDVPKANVTYRGLVDTNWTVAGIFEKRLHPLPFSFVLSGMLNHVKNQCRFGFALQIG</sequence>
<evidence type="ECO:0000313" key="11">
    <source>
        <dbReference type="Proteomes" id="UP000594262"/>
    </source>
</evidence>
<dbReference type="CDD" id="cd07305">
    <property type="entry name" value="Porin3_Tom40"/>
    <property type="match status" value="1"/>
</dbReference>
<dbReference type="FunFam" id="2.40.160.10:FF:000005">
    <property type="entry name" value="mitochondrial import receptor subunit TOM40 homolog"/>
    <property type="match status" value="1"/>
</dbReference>
<keyword evidence="5" id="KW-0812">Transmembrane</keyword>